<dbReference type="Pfam" id="PF01408">
    <property type="entry name" value="GFO_IDH_MocA"/>
    <property type="match status" value="1"/>
</dbReference>
<protein>
    <recommendedName>
        <fullName evidence="1">Gfo/Idh/MocA-like oxidoreductase N-terminal domain-containing protein</fullName>
    </recommendedName>
</protein>
<dbReference type="InterPro" id="IPR036291">
    <property type="entry name" value="NAD(P)-bd_dom_sf"/>
</dbReference>
<accession>A0A383D4I7</accession>
<sequence>MTSNTIRVGIIGTGNRGITCIGRQIAAQRKELDITITALCNRTEVRMQVALEDLNEASIAVGNKPFSPNLYSDPKDLINDDEVDIIVITTAT</sequence>
<dbReference type="EMBL" id="UINC01214193">
    <property type="protein sequence ID" value="SVE39311.1"/>
    <property type="molecule type" value="Genomic_DNA"/>
</dbReference>
<dbReference type="InterPro" id="IPR000683">
    <property type="entry name" value="Gfo/Idh/MocA-like_OxRdtase_N"/>
</dbReference>
<feature type="domain" description="Gfo/Idh/MocA-like oxidoreductase N-terminal" evidence="1">
    <location>
        <begin position="6"/>
        <end position="91"/>
    </location>
</feature>
<dbReference type="SUPFAM" id="SSF51735">
    <property type="entry name" value="NAD(P)-binding Rossmann-fold domains"/>
    <property type="match status" value="1"/>
</dbReference>
<name>A0A383D4I7_9ZZZZ</name>
<proteinExistence type="predicted"/>
<organism evidence="2">
    <name type="scientific">marine metagenome</name>
    <dbReference type="NCBI Taxonomy" id="408172"/>
    <lineage>
        <taxon>unclassified sequences</taxon>
        <taxon>metagenomes</taxon>
        <taxon>ecological metagenomes</taxon>
    </lineage>
</organism>
<feature type="non-terminal residue" evidence="2">
    <location>
        <position position="92"/>
    </location>
</feature>
<dbReference type="GO" id="GO:0000166">
    <property type="term" value="F:nucleotide binding"/>
    <property type="evidence" value="ECO:0007669"/>
    <property type="project" value="InterPro"/>
</dbReference>
<evidence type="ECO:0000313" key="2">
    <source>
        <dbReference type="EMBL" id="SVE39311.1"/>
    </source>
</evidence>
<reference evidence="2" key="1">
    <citation type="submission" date="2018-05" db="EMBL/GenBank/DDBJ databases">
        <authorList>
            <person name="Lanie J.A."/>
            <person name="Ng W.-L."/>
            <person name="Kazmierczak K.M."/>
            <person name="Andrzejewski T.M."/>
            <person name="Davidsen T.M."/>
            <person name="Wayne K.J."/>
            <person name="Tettelin H."/>
            <person name="Glass J.I."/>
            <person name="Rusch D."/>
            <person name="Podicherti R."/>
            <person name="Tsui H.-C.T."/>
            <person name="Winkler M.E."/>
        </authorList>
    </citation>
    <scope>NUCLEOTIDE SEQUENCE</scope>
</reference>
<dbReference type="Gene3D" id="3.40.50.720">
    <property type="entry name" value="NAD(P)-binding Rossmann-like Domain"/>
    <property type="match status" value="1"/>
</dbReference>
<evidence type="ECO:0000259" key="1">
    <source>
        <dbReference type="Pfam" id="PF01408"/>
    </source>
</evidence>
<gene>
    <name evidence="2" type="ORF">METZ01_LOCUS492165</name>
</gene>
<dbReference type="AlphaFoldDB" id="A0A383D4I7"/>